<keyword evidence="2" id="KW-0723">Serine/threonine-protein kinase</keyword>
<dbReference type="EC" id="2.7.11.1" evidence="1"/>
<proteinExistence type="predicted"/>
<dbReference type="InterPro" id="IPR000719">
    <property type="entry name" value="Prot_kinase_dom"/>
</dbReference>
<feature type="domain" description="Protein kinase" evidence="9">
    <location>
        <begin position="1"/>
        <end position="156"/>
    </location>
</feature>
<sequence>MENENGKPFDTKFITNSILHVAIAVEYLQKHHLAHNDIKPDNVFVDKWGYAHLGDFGFVRQMNAETRTVWARDLGIKYRDYLAYPMPFYDQVDLIKVENENGKQFDTEITTNSILHENALEYLHKHHLAHNDISPENVFVDSGATPTWETLGLSGR</sequence>
<dbReference type="InterPro" id="IPR011009">
    <property type="entry name" value="Kinase-like_dom_sf"/>
</dbReference>
<reference evidence="10 11" key="1">
    <citation type="journal article" date="2021" name="Elife">
        <title>Chloroplast acquisition without the gene transfer in kleptoplastic sea slugs, Plakobranchus ocellatus.</title>
        <authorList>
            <person name="Maeda T."/>
            <person name="Takahashi S."/>
            <person name="Yoshida T."/>
            <person name="Shimamura S."/>
            <person name="Takaki Y."/>
            <person name="Nagai Y."/>
            <person name="Toyoda A."/>
            <person name="Suzuki Y."/>
            <person name="Arimoto A."/>
            <person name="Ishii H."/>
            <person name="Satoh N."/>
            <person name="Nishiyama T."/>
            <person name="Hasebe M."/>
            <person name="Maruyama T."/>
            <person name="Minagawa J."/>
            <person name="Obokata J."/>
            <person name="Shigenobu S."/>
        </authorList>
    </citation>
    <scope>NUCLEOTIDE SEQUENCE [LARGE SCALE GENOMIC DNA]</scope>
</reference>
<dbReference type="GO" id="GO:0005524">
    <property type="term" value="F:ATP binding"/>
    <property type="evidence" value="ECO:0007669"/>
    <property type="project" value="UniProtKB-KW"/>
</dbReference>
<evidence type="ECO:0000256" key="4">
    <source>
        <dbReference type="ARBA" id="ARBA00022741"/>
    </source>
</evidence>
<keyword evidence="11" id="KW-1185">Reference proteome</keyword>
<evidence type="ECO:0000256" key="5">
    <source>
        <dbReference type="ARBA" id="ARBA00022777"/>
    </source>
</evidence>
<evidence type="ECO:0000256" key="8">
    <source>
        <dbReference type="ARBA" id="ARBA00048679"/>
    </source>
</evidence>
<dbReference type="Pfam" id="PF00069">
    <property type="entry name" value="Pkinase"/>
    <property type="match status" value="1"/>
</dbReference>
<comment type="catalytic activity">
    <reaction evidence="8">
        <text>L-seryl-[protein] + ATP = O-phospho-L-seryl-[protein] + ADP + H(+)</text>
        <dbReference type="Rhea" id="RHEA:17989"/>
        <dbReference type="Rhea" id="RHEA-COMP:9863"/>
        <dbReference type="Rhea" id="RHEA-COMP:11604"/>
        <dbReference type="ChEBI" id="CHEBI:15378"/>
        <dbReference type="ChEBI" id="CHEBI:29999"/>
        <dbReference type="ChEBI" id="CHEBI:30616"/>
        <dbReference type="ChEBI" id="CHEBI:83421"/>
        <dbReference type="ChEBI" id="CHEBI:456216"/>
        <dbReference type="EC" id="2.7.11.1"/>
    </reaction>
</comment>
<dbReference type="PANTHER" id="PTHR24363">
    <property type="entry name" value="SERINE/THREONINE PROTEIN KINASE"/>
    <property type="match status" value="1"/>
</dbReference>
<protein>
    <recommendedName>
        <fullName evidence="1">non-specific serine/threonine protein kinase</fullName>
        <ecNumber evidence="1">2.7.11.1</ecNumber>
    </recommendedName>
</protein>
<dbReference type="AlphaFoldDB" id="A0AAV4HWZ9"/>
<dbReference type="Gene3D" id="1.10.510.10">
    <property type="entry name" value="Transferase(Phosphotransferase) domain 1"/>
    <property type="match status" value="2"/>
</dbReference>
<evidence type="ECO:0000256" key="3">
    <source>
        <dbReference type="ARBA" id="ARBA00022679"/>
    </source>
</evidence>
<evidence type="ECO:0000256" key="6">
    <source>
        <dbReference type="ARBA" id="ARBA00022840"/>
    </source>
</evidence>
<dbReference type="PANTHER" id="PTHR24363:SF0">
    <property type="entry name" value="SERINE_THREONINE KINASE LIKE DOMAIN CONTAINING 1"/>
    <property type="match status" value="1"/>
</dbReference>
<keyword evidence="3" id="KW-0808">Transferase</keyword>
<evidence type="ECO:0000256" key="1">
    <source>
        <dbReference type="ARBA" id="ARBA00012513"/>
    </source>
</evidence>
<keyword evidence="4" id="KW-0547">Nucleotide-binding</keyword>
<evidence type="ECO:0000313" key="11">
    <source>
        <dbReference type="Proteomes" id="UP000762676"/>
    </source>
</evidence>
<accession>A0AAV4HWZ9</accession>
<evidence type="ECO:0000256" key="7">
    <source>
        <dbReference type="ARBA" id="ARBA00047899"/>
    </source>
</evidence>
<comment type="catalytic activity">
    <reaction evidence="7">
        <text>L-threonyl-[protein] + ATP = O-phospho-L-threonyl-[protein] + ADP + H(+)</text>
        <dbReference type="Rhea" id="RHEA:46608"/>
        <dbReference type="Rhea" id="RHEA-COMP:11060"/>
        <dbReference type="Rhea" id="RHEA-COMP:11605"/>
        <dbReference type="ChEBI" id="CHEBI:15378"/>
        <dbReference type="ChEBI" id="CHEBI:30013"/>
        <dbReference type="ChEBI" id="CHEBI:30616"/>
        <dbReference type="ChEBI" id="CHEBI:61977"/>
        <dbReference type="ChEBI" id="CHEBI:456216"/>
        <dbReference type="EC" id="2.7.11.1"/>
    </reaction>
</comment>
<gene>
    <name evidence="10" type="ORF">ElyMa_001131500</name>
</gene>
<dbReference type="EMBL" id="BMAT01002246">
    <property type="protein sequence ID" value="GFS02743.1"/>
    <property type="molecule type" value="Genomic_DNA"/>
</dbReference>
<keyword evidence="6" id="KW-0067">ATP-binding</keyword>
<keyword evidence="5 10" id="KW-0418">Kinase</keyword>
<evidence type="ECO:0000256" key="2">
    <source>
        <dbReference type="ARBA" id="ARBA00022527"/>
    </source>
</evidence>
<dbReference type="Proteomes" id="UP000762676">
    <property type="component" value="Unassembled WGS sequence"/>
</dbReference>
<dbReference type="SUPFAM" id="SSF56112">
    <property type="entry name" value="Protein kinase-like (PK-like)"/>
    <property type="match status" value="2"/>
</dbReference>
<comment type="caution">
    <text evidence="10">The sequence shown here is derived from an EMBL/GenBank/DDBJ whole genome shotgun (WGS) entry which is preliminary data.</text>
</comment>
<dbReference type="PROSITE" id="PS50011">
    <property type="entry name" value="PROTEIN_KINASE_DOM"/>
    <property type="match status" value="1"/>
</dbReference>
<dbReference type="PROSITE" id="PS00108">
    <property type="entry name" value="PROTEIN_KINASE_ST"/>
    <property type="match status" value="1"/>
</dbReference>
<name>A0AAV4HWZ9_9GAST</name>
<dbReference type="InterPro" id="IPR008271">
    <property type="entry name" value="Ser/Thr_kinase_AS"/>
</dbReference>
<evidence type="ECO:0000259" key="9">
    <source>
        <dbReference type="PROSITE" id="PS50011"/>
    </source>
</evidence>
<dbReference type="GO" id="GO:0004674">
    <property type="term" value="F:protein serine/threonine kinase activity"/>
    <property type="evidence" value="ECO:0007669"/>
    <property type="project" value="UniProtKB-KW"/>
</dbReference>
<organism evidence="10 11">
    <name type="scientific">Elysia marginata</name>
    <dbReference type="NCBI Taxonomy" id="1093978"/>
    <lineage>
        <taxon>Eukaryota</taxon>
        <taxon>Metazoa</taxon>
        <taxon>Spiralia</taxon>
        <taxon>Lophotrochozoa</taxon>
        <taxon>Mollusca</taxon>
        <taxon>Gastropoda</taxon>
        <taxon>Heterobranchia</taxon>
        <taxon>Euthyneura</taxon>
        <taxon>Panpulmonata</taxon>
        <taxon>Sacoglossa</taxon>
        <taxon>Placobranchoidea</taxon>
        <taxon>Plakobranchidae</taxon>
        <taxon>Elysia</taxon>
    </lineage>
</organism>
<evidence type="ECO:0000313" key="10">
    <source>
        <dbReference type="EMBL" id="GFS02743.1"/>
    </source>
</evidence>